<name>A0A1H9L5H2_9ACTN</name>
<organism evidence="3 4">
    <name type="scientific">Microlunatus flavus</name>
    <dbReference type="NCBI Taxonomy" id="1036181"/>
    <lineage>
        <taxon>Bacteria</taxon>
        <taxon>Bacillati</taxon>
        <taxon>Actinomycetota</taxon>
        <taxon>Actinomycetes</taxon>
        <taxon>Propionibacteriales</taxon>
        <taxon>Propionibacteriaceae</taxon>
        <taxon>Microlunatus</taxon>
    </lineage>
</organism>
<evidence type="ECO:0000256" key="1">
    <source>
        <dbReference type="SAM" id="MobiDB-lite"/>
    </source>
</evidence>
<reference evidence="4" key="1">
    <citation type="submission" date="2016-10" db="EMBL/GenBank/DDBJ databases">
        <authorList>
            <person name="Varghese N."/>
            <person name="Submissions S."/>
        </authorList>
    </citation>
    <scope>NUCLEOTIDE SEQUENCE [LARGE SCALE GENOMIC DNA]</scope>
    <source>
        <strain evidence="4">CGMCC 4.6856</strain>
    </source>
</reference>
<evidence type="ECO:0008006" key="5">
    <source>
        <dbReference type="Google" id="ProtNLM"/>
    </source>
</evidence>
<keyword evidence="2" id="KW-0812">Transmembrane</keyword>
<gene>
    <name evidence="3" type="ORF">SAMN05421756_108148</name>
</gene>
<feature type="transmembrane region" description="Helical" evidence="2">
    <location>
        <begin position="20"/>
        <end position="37"/>
    </location>
</feature>
<feature type="compositionally biased region" description="Basic and acidic residues" evidence="1">
    <location>
        <begin position="134"/>
        <end position="153"/>
    </location>
</feature>
<evidence type="ECO:0000313" key="3">
    <source>
        <dbReference type="EMBL" id="SER06263.1"/>
    </source>
</evidence>
<protein>
    <recommendedName>
        <fullName evidence="5">DUF3592 domain-containing protein</fullName>
    </recommendedName>
</protein>
<dbReference type="RefSeq" id="WP_091183989.1">
    <property type="nucleotide sequence ID" value="NZ_FOFA01000008.1"/>
</dbReference>
<dbReference type="EMBL" id="FOFA01000008">
    <property type="protein sequence ID" value="SER06263.1"/>
    <property type="molecule type" value="Genomic_DNA"/>
</dbReference>
<sequence length="180" mass="19930">MRAFRRDRPEPDGFLRPYRIGAVVLAVFGVLCLLVVVQSPSVVYWTGQRVRGTDEGGIVYYTVAGEERSLDSHRPAPPRPVARTVYADPADSSRDRLLTPVKWLDAAFVVLPFGGAGTTLAVGIARHRRWRGRMAADEQGRRQRATEAWHADGRPGPSPGVTPGDGSRPSRSTRSRRWSR</sequence>
<feature type="transmembrane region" description="Helical" evidence="2">
    <location>
        <begin position="106"/>
        <end position="125"/>
    </location>
</feature>
<accession>A0A1H9L5H2</accession>
<keyword evidence="4" id="KW-1185">Reference proteome</keyword>
<dbReference type="Proteomes" id="UP000198504">
    <property type="component" value="Unassembled WGS sequence"/>
</dbReference>
<feature type="compositionally biased region" description="Basic residues" evidence="1">
    <location>
        <begin position="171"/>
        <end position="180"/>
    </location>
</feature>
<keyword evidence="2" id="KW-0472">Membrane</keyword>
<proteinExistence type="predicted"/>
<evidence type="ECO:0000313" key="4">
    <source>
        <dbReference type="Proteomes" id="UP000198504"/>
    </source>
</evidence>
<evidence type="ECO:0000256" key="2">
    <source>
        <dbReference type="SAM" id="Phobius"/>
    </source>
</evidence>
<dbReference type="AlphaFoldDB" id="A0A1H9L5H2"/>
<feature type="region of interest" description="Disordered" evidence="1">
    <location>
        <begin position="132"/>
        <end position="180"/>
    </location>
</feature>
<keyword evidence="2" id="KW-1133">Transmembrane helix</keyword>